<sequence>MKNKPNNNNEMKAEFDFDYSKAKPNRFADIDKEKVVLYPIDEDVAKVFQNADEVNNALRSIINAIPKKKGRKRVSKT</sequence>
<evidence type="ECO:0000313" key="1">
    <source>
        <dbReference type="EMBL" id="KUG25695.1"/>
    </source>
</evidence>
<reference evidence="1" key="1">
    <citation type="journal article" date="2015" name="Proc. Natl. Acad. Sci. U.S.A.">
        <title>Networks of energetic and metabolic interactions define dynamics in microbial communities.</title>
        <authorList>
            <person name="Embree M."/>
            <person name="Liu J.K."/>
            <person name="Al-Bassam M.M."/>
            <person name="Zengler K."/>
        </authorList>
    </citation>
    <scope>NUCLEOTIDE SEQUENCE</scope>
</reference>
<proteinExistence type="predicted"/>
<dbReference type="EMBL" id="LNQE01000623">
    <property type="protein sequence ID" value="KUG25695.1"/>
    <property type="molecule type" value="Genomic_DNA"/>
</dbReference>
<gene>
    <name evidence="1" type="ORF">ASZ90_004476</name>
</gene>
<accession>A0A0W8FXR1</accession>
<protein>
    <submittedName>
        <fullName evidence="1">Uncharacterized protein</fullName>
    </submittedName>
</protein>
<name>A0A0W8FXR1_9ZZZZ</name>
<comment type="caution">
    <text evidence="1">The sequence shown here is derived from an EMBL/GenBank/DDBJ whole genome shotgun (WGS) entry which is preliminary data.</text>
</comment>
<organism evidence="1">
    <name type="scientific">hydrocarbon metagenome</name>
    <dbReference type="NCBI Taxonomy" id="938273"/>
    <lineage>
        <taxon>unclassified sequences</taxon>
        <taxon>metagenomes</taxon>
        <taxon>ecological metagenomes</taxon>
    </lineage>
</organism>
<dbReference type="AlphaFoldDB" id="A0A0W8FXR1"/>